<dbReference type="EMBL" id="JAFNLT010000019">
    <property type="protein sequence ID" value="MBO1228431.1"/>
    <property type="molecule type" value="Genomic_DNA"/>
</dbReference>
<evidence type="ECO:0000256" key="6">
    <source>
        <dbReference type="ARBA" id="ARBA00047315"/>
    </source>
</evidence>
<keyword evidence="5" id="KW-0520">NAD</keyword>
<dbReference type="PANTHER" id="PTHR43639">
    <property type="entry name" value="OXIDOREDUCTASE, SHORT-CHAIN DEHYDROGENASE/REDUCTASE FAMILY (AFU_ORTHOLOGUE AFUA_5G02870)"/>
    <property type="match status" value="1"/>
</dbReference>
<organism evidence="8 9">
    <name type="scientific">Staphylococcus nepalensis</name>
    <dbReference type="NCBI Taxonomy" id="214473"/>
    <lineage>
        <taxon>Bacteria</taxon>
        <taxon>Bacillati</taxon>
        <taxon>Bacillota</taxon>
        <taxon>Bacilli</taxon>
        <taxon>Bacillales</taxon>
        <taxon>Staphylococcaceae</taxon>
        <taxon>Staphylococcus</taxon>
    </lineage>
</organism>
<comment type="catalytic activity">
    <reaction evidence="6">
        <text>(S)-acetoin + NAD(+) = diacetyl + NADH + H(+)</text>
        <dbReference type="Rhea" id="RHEA:27286"/>
        <dbReference type="ChEBI" id="CHEBI:15378"/>
        <dbReference type="ChEBI" id="CHEBI:15687"/>
        <dbReference type="ChEBI" id="CHEBI:16583"/>
        <dbReference type="ChEBI" id="CHEBI:57540"/>
        <dbReference type="ChEBI" id="CHEBI:57945"/>
        <dbReference type="EC" id="1.1.1.304"/>
    </reaction>
</comment>
<name>A0ABS3L6U6_9STAP</name>
<gene>
    <name evidence="8" type="ORF">J3T88_14160</name>
</gene>
<evidence type="ECO:0000256" key="4">
    <source>
        <dbReference type="ARBA" id="ARBA00023002"/>
    </source>
</evidence>
<evidence type="ECO:0000256" key="5">
    <source>
        <dbReference type="ARBA" id="ARBA00023027"/>
    </source>
</evidence>
<comment type="caution">
    <text evidence="8">The sequence shown here is derived from an EMBL/GenBank/DDBJ whole genome shotgun (WGS) entry which is preliminary data.</text>
</comment>
<dbReference type="InterPro" id="IPR020904">
    <property type="entry name" value="Sc_DH/Rdtase_CS"/>
</dbReference>
<dbReference type="Pfam" id="PF00106">
    <property type="entry name" value="adh_short"/>
    <property type="match status" value="1"/>
</dbReference>
<dbReference type="PANTHER" id="PTHR43639:SF1">
    <property type="entry name" value="SHORT-CHAIN DEHYDROGENASE_REDUCTASE FAMILY PROTEIN"/>
    <property type="match status" value="1"/>
</dbReference>
<protein>
    <recommendedName>
        <fullName evidence="3">diacetyl reductase [(S)-acetoin forming]</fullName>
        <ecNumber evidence="3">1.1.1.304</ecNumber>
    </recommendedName>
</protein>
<dbReference type="InterPro" id="IPR036291">
    <property type="entry name" value="NAD(P)-bd_dom_sf"/>
</dbReference>
<sequence>MANNQVAVVTGGAQGIGYKIAERLFNDGFNIGIIDFNEEGAKKAADTLSNDNTRTISVKADVSNRADVFKAFQKVVDHFGDINVLVNNAGLGPTTPIDTITEDQFNKVYGVNVAGVLWGIQAAHEQFKNLKHGGKIINATSQAGVEGNAGLSLYSSTKFAVRGLTQVAAQDLAEENITVNAYAPGIVNTPMMKGIAQETAKEAGEPESWGWQQFTNQIALGKLSEPEDVSNVVSFLAGKDSNYITGQTIIVDGGMRFH</sequence>
<dbReference type="PRINTS" id="PR00080">
    <property type="entry name" value="SDRFAMILY"/>
</dbReference>
<dbReference type="NCBIfam" id="TIGR02415">
    <property type="entry name" value="23BDH"/>
    <property type="match status" value="1"/>
</dbReference>
<dbReference type="PRINTS" id="PR00081">
    <property type="entry name" value="GDHRDH"/>
</dbReference>
<evidence type="ECO:0000256" key="3">
    <source>
        <dbReference type="ARBA" id="ARBA00012848"/>
    </source>
</evidence>
<evidence type="ECO:0000313" key="9">
    <source>
        <dbReference type="Proteomes" id="UP000664081"/>
    </source>
</evidence>
<comment type="similarity">
    <text evidence="2 7">Belongs to the short-chain dehydrogenases/reductases (SDR) family.</text>
</comment>
<keyword evidence="9" id="KW-1185">Reference proteome</keyword>
<dbReference type="Gene3D" id="3.40.50.720">
    <property type="entry name" value="NAD(P)-binding Rossmann-like Domain"/>
    <property type="match status" value="1"/>
</dbReference>
<dbReference type="RefSeq" id="WP_207573092.1">
    <property type="nucleotide sequence ID" value="NZ_JAFNLT010000019.1"/>
</dbReference>
<reference evidence="8 9" key="1">
    <citation type="submission" date="2021-03" db="EMBL/GenBank/DDBJ databases">
        <title>Staphylococci and Mammaliicocci in bats.</title>
        <authorList>
            <person name="Fountain K."/>
        </authorList>
    </citation>
    <scope>NUCLEOTIDE SEQUENCE [LARGE SCALE GENOMIC DNA]</scope>
    <source>
        <strain evidence="8 9">18_1_E_SW</strain>
    </source>
</reference>
<dbReference type="GO" id="GO:0052588">
    <property type="term" value="F:diacetyl reductase ((S)-acetoin forming) (NAD+) activity"/>
    <property type="evidence" value="ECO:0007669"/>
    <property type="project" value="UniProtKB-EC"/>
</dbReference>
<evidence type="ECO:0000256" key="7">
    <source>
        <dbReference type="RuleBase" id="RU000363"/>
    </source>
</evidence>
<dbReference type="InterPro" id="IPR014007">
    <property type="entry name" value="23BDH"/>
</dbReference>
<dbReference type="Proteomes" id="UP000664081">
    <property type="component" value="Unassembled WGS sequence"/>
</dbReference>
<proteinExistence type="inferred from homology"/>
<dbReference type="PROSITE" id="PS00061">
    <property type="entry name" value="ADH_SHORT"/>
    <property type="match status" value="1"/>
</dbReference>
<comment type="function">
    <text evidence="1">Catalyzes the irreversible reduction of 2,3-butanediol to (S)-acetoin in the presence of NADH.</text>
</comment>
<evidence type="ECO:0000256" key="1">
    <source>
        <dbReference type="ARBA" id="ARBA00003200"/>
    </source>
</evidence>
<evidence type="ECO:0000313" key="8">
    <source>
        <dbReference type="EMBL" id="MBO1228431.1"/>
    </source>
</evidence>
<evidence type="ECO:0000256" key="2">
    <source>
        <dbReference type="ARBA" id="ARBA00006484"/>
    </source>
</evidence>
<dbReference type="SUPFAM" id="SSF51735">
    <property type="entry name" value="NAD(P)-binding Rossmann-fold domains"/>
    <property type="match status" value="1"/>
</dbReference>
<dbReference type="InterPro" id="IPR002347">
    <property type="entry name" value="SDR_fam"/>
</dbReference>
<dbReference type="NCBIfam" id="NF006394">
    <property type="entry name" value="PRK08643.1"/>
    <property type="match status" value="1"/>
</dbReference>
<dbReference type="EC" id="1.1.1.304" evidence="3"/>
<accession>A0ABS3L6U6</accession>
<keyword evidence="4 8" id="KW-0560">Oxidoreductase</keyword>
<dbReference type="NCBIfam" id="NF005559">
    <property type="entry name" value="PRK07231.1"/>
    <property type="match status" value="1"/>
</dbReference>